<sequence>MTGRRRIRSIPLPRLLHRPVRAGALSAGVLVACASLAAGCGVVPGTTGGSGNDPITVMTWAPQDTRATNKPGMPAFAEAYARWVNSQGGINGRRLNVLTCNDKNDTVTVARCARRAVQENAVAVVGSYSQHADSFLPTLEGAGIPYIGGYGITTDEFTSPLSYPVNGGQPALLAGLGRTLADSCGPVTLIRPDTIAGDQLPPLLDSGLEAGGHAPSGDQRAPEDATSYNSQAQQALEHATADTAGRGCVVPALGDRTNTFMDSFRRARADYPEVHTATVLGSVDQTTIDASGGASGPYEGSFVTGWYPAAGDARWDPMKKVIKEEAFGDNRIDSADAGVQTTWIAYTVFKQVVESLGDGEVSADTVRGALNSGLKVTTGGLTPALRWNFQDELAAVGFPRLVNANVTLQVVENGRLVAAREGFTDVTKTLREADLG</sequence>
<feature type="chain" id="PRO_5047223210" evidence="4">
    <location>
        <begin position="38"/>
        <end position="436"/>
    </location>
</feature>
<organism evidence="6 7">
    <name type="scientific">Streptomyces pimonensis</name>
    <dbReference type="NCBI Taxonomy" id="2860288"/>
    <lineage>
        <taxon>Bacteria</taxon>
        <taxon>Bacillati</taxon>
        <taxon>Actinomycetota</taxon>
        <taxon>Actinomycetes</taxon>
        <taxon>Kitasatosporales</taxon>
        <taxon>Streptomycetaceae</taxon>
        <taxon>Streptomyces</taxon>
    </lineage>
</organism>
<evidence type="ECO:0000256" key="4">
    <source>
        <dbReference type="SAM" id="SignalP"/>
    </source>
</evidence>
<dbReference type="RefSeq" id="WP_371235390.1">
    <property type="nucleotide sequence ID" value="NZ_JAHWZY010000001.1"/>
</dbReference>
<comment type="caution">
    <text evidence="6">The sequence shown here is derived from an EMBL/GenBank/DDBJ whole genome shotgun (WGS) entry which is preliminary data.</text>
</comment>
<evidence type="ECO:0000313" key="6">
    <source>
        <dbReference type="EMBL" id="MEZ3177258.1"/>
    </source>
</evidence>
<feature type="domain" description="Leucine-binding protein" evidence="5">
    <location>
        <begin position="68"/>
        <end position="378"/>
    </location>
</feature>
<reference evidence="6 7" key="1">
    <citation type="journal article" date="2021" name="Res Sq">
        <title>Streptomyces Pimoensis sp. nov., Isolated From the Taklimakan Desert in Xinjiang, China.</title>
        <authorList>
            <person name="Zhang P."/>
            <person name="Luo X."/>
            <person name="Luo X."/>
            <person name="Liu Z."/>
            <person name="Xia Z."/>
            <person name="Wan C."/>
            <person name="zhang L."/>
        </authorList>
    </citation>
    <scope>NUCLEOTIDE SEQUENCE [LARGE SCALE GENOMIC DNA]</scope>
    <source>
        <strain evidence="6 7">TRM75549</strain>
    </source>
</reference>
<evidence type="ECO:0000256" key="3">
    <source>
        <dbReference type="SAM" id="MobiDB-lite"/>
    </source>
</evidence>
<dbReference type="Pfam" id="PF13458">
    <property type="entry name" value="Peripla_BP_6"/>
    <property type="match status" value="1"/>
</dbReference>
<dbReference type="PROSITE" id="PS51257">
    <property type="entry name" value="PROKAR_LIPOPROTEIN"/>
    <property type="match status" value="1"/>
</dbReference>
<dbReference type="Proteomes" id="UP001567537">
    <property type="component" value="Unassembled WGS sequence"/>
</dbReference>
<evidence type="ECO:0000259" key="5">
    <source>
        <dbReference type="Pfam" id="PF13458"/>
    </source>
</evidence>
<dbReference type="InterPro" id="IPR028081">
    <property type="entry name" value="Leu-bd"/>
</dbReference>
<evidence type="ECO:0000256" key="2">
    <source>
        <dbReference type="ARBA" id="ARBA00022729"/>
    </source>
</evidence>
<evidence type="ECO:0000313" key="7">
    <source>
        <dbReference type="Proteomes" id="UP001567537"/>
    </source>
</evidence>
<protein>
    <submittedName>
        <fullName evidence="6">ABC transporter substrate-binding protein</fullName>
    </submittedName>
</protein>
<dbReference type="InterPro" id="IPR028082">
    <property type="entry name" value="Peripla_BP_I"/>
</dbReference>
<dbReference type="Gene3D" id="3.40.50.2300">
    <property type="match status" value="2"/>
</dbReference>
<keyword evidence="7" id="KW-1185">Reference proteome</keyword>
<feature type="signal peptide" evidence="4">
    <location>
        <begin position="1"/>
        <end position="37"/>
    </location>
</feature>
<evidence type="ECO:0000256" key="1">
    <source>
        <dbReference type="ARBA" id="ARBA00010062"/>
    </source>
</evidence>
<dbReference type="EMBL" id="JAHWZY010000001">
    <property type="protein sequence ID" value="MEZ3177258.1"/>
    <property type="molecule type" value="Genomic_DNA"/>
</dbReference>
<feature type="region of interest" description="Disordered" evidence="3">
    <location>
        <begin position="200"/>
        <end position="240"/>
    </location>
</feature>
<accession>A0ABV4IRH0</accession>
<keyword evidence="2 4" id="KW-0732">Signal</keyword>
<name>A0ABV4IRH0_9ACTN</name>
<gene>
    <name evidence="6" type="ORF">KYY02_00590</name>
</gene>
<comment type="similarity">
    <text evidence="1">Belongs to the leucine-binding protein family.</text>
</comment>
<dbReference type="SUPFAM" id="SSF53822">
    <property type="entry name" value="Periplasmic binding protein-like I"/>
    <property type="match status" value="1"/>
</dbReference>
<proteinExistence type="inferred from homology"/>